<evidence type="ECO:0000313" key="2">
    <source>
        <dbReference type="Proteomes" id="UP001597045"/>
    </source>
</evidence>
<protein>
    <submittedName>
        <fullName evidence="1">Uncharacterized protein</fullName>
    </submittedName>
</protein>
<dbReference type="Proteomes" id="UP001597045">
    <property type="component" value="Unassembled WGS sequence"/>
</dbReference>
<gene>
    <name evidence="1" type="ORF">ACFQ1S_10125</name>
</gene>
<feature type="non-terminal residue" evidence="1">
    <location>
        <position position="184"/>
    </location>
</feature>
<proteinExistence type="predicted"/>
<organism evidence="1 2">
    <name type="scientific">Kibdelosporangium lantanae</name>
    <dbReference type="NCBI Taxonomy" id="1497396"/>
    <lineage>
        <taxon>Bacteria</taxon>
        <taxon>Bacillati</taxon>
        <taxon>Actinomycetota</taxon>
        <taxon>Actinomycetes</taxon>
        <taxon>Pseudonocardiales</taxon>
        <taxon>Pseudonocardiaceae</taxon>
        <taxon>Kibdelosporangium</taxon>
    </lineage>
</organism>
<sequence>MADRVAMVVDHAHGEMVSVEIHTQQSLTGQIVDCGCWRAWNGPGRVEVPAFARRIMGDVVAHGLVGVDAVPPLLAAVVEGHQAVEEVPTSRSVGHVPHRLWQHDRHLPIGSDCDRVVPVRSARFSIGRQEQSLGVPLLAPLVLGPSSLFQVVPGLGQPTAADQHRTRVHRHTVEHQPDGLLHVQ</sequence>
<evidence type="ECO:0000313" key="1">
    <source>
        <dbReference type="EMBL" id="MFD1045896.1"/>
    </source>
</evidence>
<keyword evidence="2" id="KW-1185">Reference proteome</keyword>
<accession>A0ABW3M738</accession>
<dbReference type="EMBL" id="JBHTIS010000447">
    <property type="protein sequence ID" value="MFD1045896.1"/>
    <property type="molecule type" value="Genomic_DNA"/>
</dbReference>
<comment type="caution">
    <text evidence="1">The sequence shown here is derived from an EMBL/GenBank/DDBJ whole genome shotgun (WGS) entry which is preliminary data.</text>
</comment>
<name>A0ABW3M738_9PSEU</name>
<reference evidence="2" key="1">
    <citation type="journal article" date="2019" name="Int. J. Syst. Evol. Microbiol.">
        <title>The Global Catalogue of Microorganisms (GCM) 10K type strain sequencing project: providing services to taxonomists for standard genome sequencing and annotation.</title>
        <authorList>
            <consortium name="The Broad Institute Genomics Platform"/>
            <consortium name="The Broad Institute Genome Sequencing Center for Infectious Disease"/>
            <person name="Wu L."/>
            <person name="Ma J."/>
        </authorList>
    </citation>
    <scope>NUCLEOTIDE SEQUENCE [LARGE SCALE GENOMIC DNA]</scope>
    <source>
        <strain evidence="2">JCM 31486</strain>
    </source>
</reference>